<gene>
    <name evidence="5" type="primary">rplY</name>
    <name evidence="5" type="synonym">ctc</name>
    <name evidence="9" type="ORF">brsh051_19360</name>
</gene>
<comment type="similarity">
    <text evidence="5">Belongs to the bacterial ribosomal protein bL25 family. CTC subfamily.</text>
</comment>
<proteinExistence type="inferred from homology"/>
<evidence type="ECO:0000256" key="5">
    <source>
        <dbReference type="HAMAP-Rule" id="MF_01334"/>
    </source>
</evidence>
<accession>A0AAN0KIR3</accession>
<feature type="region of interest" description="Disordered" evidence="6">
    <location>
        <begin position="184"/>
        <end position="208"/>
    </location>
</feature>
<dbReference type="Proteomes" id="UP001431656">
    <property type="component" value="Chromosome"/>
</dbReference>
<dbReference type="InterPro" id="IPR020056">
    <property type="entry name" value="Rbsml_bL25/Gln-tRNA_synth_N"/>
</dbReference>
<dbReference type="InterPro" id="IPR037121">
    <property type="entry name" value="Ribosomal_bL25_C"/>
</dbReference>
<dbReference type="RefSeq" id="WP_286264474.1">
    <property type="nucleotide sequence ID" value="NZ_AP028056.1"/>
</dbReference>
<dbReference type="GO" id="GO:0006412">
    <property type="term" value="P:translation"/>
    <property type="evidence" value="ECO:0007669"/>
    <property type="project" value="UniProtKB-UniRule"/>
</dbReference>
<evidence type="ECO:0000256" key="4">
    <source>
        <dbReference type="ARBA" id="ARBA00023274"/>
    </source>
</evidence>
<dbReference type="GO" id="GO:0008097">
    <property type="term" value="F:5S rRNA binding"/>
    <property type="evidence" value="ECO:0007669"/>
    <property type="project" value="InterPro"/>
</dbReference>
<keyword evidence="10" id="KW-1185">Reference proteome</keyword>
<dbReference type="Pfam" id="PF14693">
    <property type="entry name" value="Ribosomal_TL5_C"/>
    <property type="match status" value="1"/>
</dbReference>
<feature type="domain" description="Large ribosomal subunit protein bL25 beta" evidence="8">
    <location>
        <begin position="101"/>
        <end position="179"/>
    </location>
</feature>
<sequence>MVEMIKLNAEAREEFGKGAARRIRRAHKIPAVMYVNGGEPKHITLPGHESMLALRQANALLSIQLPDGTEQLALPKQVQRHPVTNNLEHVDLLMVFRGERVTVQIPVIITGEPEGEVLINTERTEITVKAEATNIPAHIAVSIAGLDVGAQILVGDVVLPDDVELDDDAEALVVSINAAASVEDMLETAEGEEAPAEEEEPAEGDTEE</sequence>
<keyword evidence="1 5" id="KW-0699">rRNA-binding</keyword>
<reference evidence="9" key="1">
    <citation type="journal article" date="2024" name="Int. J. Syst. Evol. Microbiol.">
        <title>Brooklawnia propionicigenes sp. nov., a facultatively anaerobic, propionate-producing bacterium isolated from a methanogenic reactor treating waste from cattle farms.</title>
        <authorList>
            <person name="Akita Y."/>
            <person name="Ueki A."/>
            <person name="Tonouchi A."/>
            <person name="Sugawara Y."/>
            <person name="Honma S."/>
            <person name="Kaku N."/>
            <person name="Ueki K."/>
        </authorList>
    </citation>
    <scope>NUCLEOTIDE SEQUENCE</scope>
    <source>
        <strain evidence="9">SH051</strain>
    </source>
</reference>
<evidence type="ECO:0000259" key="8">
    <source>
        <dbReference type="Pfam" id="PF14693"/>
    </source>
</evidence>
<dbReference type="KEGG" id="broo:brsh051_19360"/>
<protein>
    <recommendedName>
        <fullName evidence="5">Large ribosomal subunit protein bL25</fullName>
    </recommendedName>
    <alternativeName>
        <fullName evidence="5">General stress protein CTC</fullName>
    </alternativeName>
</protein>
<evidence type="ECO:0000313" key="9">
    <source>
        <dbReference type="EMBL" id="BEH02655.1"/>
    </source>
</evidence>
<dbReference type="Gene3D" id="2.170.120.20">
    <property type="entry name" value="Ribosomal protein L25, beta domain"/>
    <property type="match status" value="1"/>
</dbReference>
<evidence type="ECO:0000256" key="1">
    <source>
        <dbReference type="ARBA" id="ARBA00022730"/>
    </source>
</evidence>
<keyword evidence="3 5" id="KW-0689">Ribosomal protein</keyword>
<dbReference type="PANTHER" id="PTHR33284:SF1">
    <property type="entry name" value="RIBOSOMAL PROTEIN L25_GLN-TRNA SYNTHETASE, ANTI-CODON-BINDING DOMAIN-CONTAINING PROTEIN"/>
    <property type="match status" value="1"/>
</dbReference>
<dbReference type="SUPFAM" id="SSF50715">
    <property type="entry name" value="Ribosomal protein L25-like"/>
    <property type="match status" value="1"/>
</dbReference>
<dbReference type="Gene3D" id="2.40.240.10">
    <property type="entry name" value="Ribosomal Protein L25, Chain P"/>
    <property type="match status" value="1"/>
</dbReference>
<dbReference type="InterPro" id="IPR001021">
    <property type="entry name" value="Ribosomal_bL25_long"/>
</dbReference>
<dbReference type="AlphaFoldDB" id="A0AAN0KIR3"/>
<comment type="subunit">
    <text evidence="5">Part of the 50S ribosomal subunit; part of the 5S rRNA/L5/L18/L25 subcomplex. Contacts the 5S rRNA. Binds to the 5S rRNA independently of L5 and L18.</text>
</comment>
<keyword evidence="2 5" id="KW-0694">RNA-binding</keyword>
<dbReference type="InterPro" id="IPR011035">
    <property type="entry name" value="Ribosomal_bL25/Gln-tRNA_synth"/>
</dbReference>
<feature type="domain" description="Large ribosomal subunit protein bL25 L25" evidence="7">
    <location>
        <begin position="7"/>
        <end position="92"/>
    </location>
</feature>
<dbReference type="GO" id="GO:0022625">
    <property type="term" value="C:cytosolic large ribosomal subunit"/>
    <property type="evidence" value="ECO:0007669"/>
    <property type="project" value="TreeGrafter"/>
</dbReference>
<dbReference type="CDD" id="cd00495">
    <property type="entry name" value="Ribosomal_L25_TL5_CTC"/>
    <property type="match status" value="1"/>
</dbReference>
<evidence type="ECO:0000313" key="10">
    <source>
        <dbReference type="Proteomes" id="UP001431656"/>
    </source>
</evidence>
<dbReference type="InterPro" id="IPR020057">
    <property type="entry name" value="Ribosomal_bL25_b-dom"/>
</dbReference>
<evidence type="ECO:0000259" key="7">
    <source>
        <dbReference type="Pfam" id="PF01386"/>
    </source>
</evidence>
<dbReference type="InterPro" id="IPR020930">
    <property type="entry name" value="Ribosomal_uL5_bac-type"/>
</dbReference>
<evidence type="ECO:0000256" key="2">
    <source>
        <dbReference type="ARBA" id="ARBA00022884"/>
    </source>
</evidence>
<dbReference type="PANTHER" id="PTHR33284">
    <property type="entry name" value="RIBOSOMAL PROTEIN L25/GLN-TRNA SYNTHETASE, ANTI-CODON-BINDING DOMAIN-CONTAINING PROTEIN"/>
    <property type="match status" value="1"/>
</dbReference>
<evidence type="ECO:0000256" key="6">
    <source>
        <dbReference type="SAM" id="MobiDB-lite"/>
    </source>
</evidence>
<comment type="function">
    <text evidence="5">This is one of the proteins that binds to the 5S RNA in the ribosome where it forms part of the central protuberance.</text>
</comment>
<dbReference type="GO" id="GO:0003735">
    <property type="term" value="F:structural constituent of ribosome"/>
    <property type="evidence" value="ECO:0007669"/>
    <property type="project" value="InterPro"/>
</dbReference>
<dbReference type="HAMAP" id="MF_01334">
    <property type="entry name" value="Ribosomal_bL25_CTC"/>
    <property type="match status" value="1"/>
</dbReference>
<evidence type="ECO:0000256" key="3">
    <source>
        <dbReference type="ARBA" id="ARBA00022980"/>
    </source>
</evidence>
<dbReference type="Pfam" id="PF01386">
    <property type="entry name" value="Ribosomal_L25p"/>
    <property type="match status" value="1"/>
</dbReference>
<name>A0AAN0KIR3_9ACTN</name>
<dbReference type="NCBIfam" id="TIGR00731">
    <property type="entry name" value="bL25_bact_ctc"/>
    <property type="match status" value="1"/>
</dbReference>
<dbReference type="EMBL" id="AP028056">
    <property type="protein sequence ID" value="BEH02655.1"/>
    <property type="molecule type" value="Genomic_DNA"/>
</dbReference>
<keyword evidence="4 5" id="KW-0687">Ribonucleoprotein</keyword>
<organism evidence="9 10">
    <name type="scientific">Brooklawnia propionicigenes</name>
    <dbReference type="NCBI Taxonomy" id="3041175"/>
    <lineage>
        <taxon>Bacteria</taxon>
        <taxon>Bacillati</taxon>
        <taxon>Actinomycetota</taxon>
        <taxon>Actinomycetes</taxon>
        <taxon>Propionibacteriales</taxon>
        <taxon>Propionibacteriaceae</taxon>
        <taxon>Brooklawnia</taxon>
    </lineage>
</organism>
<dbReference type="NCBIfam" id="NF004131">
    <property type="entry name" value="PRK05618.2-1"/>
    <property type="match status" value="1"/>
</dbReference>
<dbReference type="InterPro" id="IPR029751">
    <property type="entry name" value="Ribosomal_L25_dom"/>
</dbReference>